<evidence type="ECO:0000313" key="1">
    <source>
        <dbReference type="EMBL" id="XDQ62313.1"/>
    </source>
</evidence>
<dbReference type="EMBL" id="CP163440">
    <property type="protein sequence ID" value="XDQ62313.1"/>
    <property type="molecule type" value="Genomic_DNA"/>
</dbReference>
<dbReference type="AlphaFoldDB" id="A0AB39S6I7"/>
<sequence length="75" mass="8149">MSEQPLNDQQIVEVGVFGQQSILSTLGDLLGEGGQDHLGQDFQHDHGVRRLLWQHLDRAPPGIEPALTTVAKGVP</sequence>
<protein>
    <submittedName>
        <fullName evidence="1">Uncharacterized protein</fullName>
    </submittedName>
</protein>
<reference evidence="1" key="1">
    <citation type="submission" date="2024-07" db="EMBL/GenBank/DDBJ databases">
        <authorList>
            <person name="Yu S.T."/>
        </authorList>
    </citation>
    <scope>NUCLEOTIDE SEQUENCE</scope>
    <source>
        <strain evidence="1">R35</strain>
    </source>
</reference>
<accession>A0AB39S6I7</accession>
<proteinExistence type="predicted"/>
<name>A0AB39S6I7_9ACTN</name>
<dbReference type="RefSeq" id="WP_369258825.1">
    <property type="nucleotide sequence ID" value="NZ_CP163440.1"/>
</dbReference>
<gene>
    <name evidence="1" type="ORF">AB5J50_16650</name>
</gene>
<organism evidence="1">
    <name type="scientific">Streptomyces sp. R35</name>
    <dbReference type="NCBI Taxonomy" id="3238630"/>
    <lineage>
        <taxon>Bacteria</taxon>
        <taxon>Bacillati</taxon>
        <taxon>Actinomycetota</taxon>
        <taxon>Actinomycetes</taxon>
        <taxon>Kitasatosporales</taxon>
        <taxon>Streptomycetaceae</taxon>
        <taxon>Streptomyces</taxon>
    </lineage>
</organism>